<name>A0ABY7MC58_9BRAD</name>
<sequence>MTKLLEKALQAVRQLPADGQDEVARAMLALTGNAGEPEEIDPDHLPAVLEGLAQANLRQFSSDAEVEAAFRRFER</sequence>
<proteinExistence type="predicted"/>
<protein>
    <submittedName>
        <fullName evidence="1">Uncharacterized protein</fullName>
    </submittedName>
</protein>
<dbReference type="Proteomes" id="UP001179614">
    <property type="component" value="Chromosome"/>
</dbReference>
<gene>
    <name evidence="1" type="ORF">I3J27_20460</name>
</gene>
<dbReference type="EMBL" id="CP089391">
    <property type="protein sequence ID" value="WBL75421.1"/>
    <property type="molecule type" value="Genomic_DNA"/>
</dbReference>
<dbReference type="RefSeq" id="WP_270160254.1">
    <property type="nucleotide sequence ID" value="NZ_CP089391.1"/>
</dbReference>
<organism evidence="1 2">
    <name type="scientific">Bradyrhizobium xenonodulans</name>
    <dbReference type="NCBI Taxonomy" id="2736875"/>
    <lineage>
        <taxon>Bacteria</taxon>
        <taxon>Pseudomonadati</taxon>
        <taxon>Pseudomonadota</taxon>
        <taxon>Alphaproteobacteria</taxon>
        <taxon>Hyphomicrobiales</taxon>
        <taxon>Nitrobacteraceae</taxon>
        <taxon>Bradyrhizobium</taxon>
    </lineage>
</organism>
<accession>A0ABY7MC58</accession>
<evidence type="ECO:0000313" key="1">
    <source>
        <dbReference type="EMBL" id="WBL75421.1"/>
    </source>
</evidence>
<evidence type="ECO:0000313" key="2">
    <source>
        <dbReference type="Proteomes" id="UP001179614"/>
    </source>
</evidence>
<reference evidence="1" key="1">
    <citation type="submission" date="2021-12" db="EMBL/GenBank/DDBJ databases">
        <title>Bradyrhizobium xenonodulans sp. nov.</title>
        <authorList>
            <person name="Claassens R."/>
            <person name="Venter S.N."/>
            <person name="Beukes C.W."/>
            <person name="Stepkowski T."/>
            <person name="Steenkamp E.T."/>
        </authorList>
    </citation>
    <scope>NUCLEOTIDE SEQUENCE</scope>
    <source>
        <strain evidence="1">14AB</strain>
    </source>
</reference>
<keyword evidence="2" id="KW-1185">Reference proteome</keyword>